<organism evidence="1 2">
    <name type="scientific">Thalassospira marina</name>
    <dbReference type="NCBI Taxonomy" id="2048283"/>
    <lineage>
        <taxon>Bacteria</taxon>
        <taxon>Pseudomonadati</taxon>
        <taxon>Pseudomonadota</taxon>
        <taxon>Alphaproteobacteria</taxon>
        <taxon>Rhodospirillales</taxon>
        <taxon>Thalassospiraceae</taxon>
        <taxon>Thalassospira</taxon>
    </lineage>
</organism>
<gene>
    <name evidence="1" type="ORF">CSC3H3_02630</name>
</gene>
<proteinExistence type="predicted"/>
<evidence type="ECO:0000313" key="2">
    <source>
        <dbReference type="Proteomes" id="UP000233458"/>
    </source>
</evidence>
<accession>A0ABM6Q5E4</accession>
<evidence type="ECO:0000313" key="1">
    <source>
        <dbReference type="EMBL" id="AUG51728.1"/>
    </source>
</evidence>
<sequence length="82" mass="9189">MNFPVIIVGGREPAFFPGLFTLPVSCRCLADPLSAVLAVVVILRKNFGSRCLTRRNLCEKTIFPENTQKFQNSQQSEMEILS</sequence>
<reference evidence="1 2" key="1">
    <citation type="submission" date="2017-10" db="EMBL/GenBank/DDBJ databases">
        <title>Biodiversity and function of Thalassospira species in the particle-attached aromatic-hydrocarbon-degrading consortia from the surface seawater of the China South Sea.</title>
        <authorList>
            <person name="Dong C."/>
            <person name="Liu R."/>
            <person name="Shao Z."/>
        </authorList>
    </citation>
    <scope>NUCLEOTIDE SEQUENCE [LARGE SCALE GENOMIC DNA]</scope>
    <source>
        <strain evidence="1 2">CSC3H3</strain>
    </source>
</reference>
<keyword evidence="2" id="KW-1185">Reference proteome</keyword>
<dbReference type="Proteomes" id="UP000233458">
    <property type="component" value="Chromosome"/>
</dbReference>
<protein>
    <submittedName>
        <fullName evidence="1">Uncharacterized protein</fullName>
    </submittedName>
</protein>
<name>A0ABM6Q5E4_9PROT</name>
<dbReference type="EMBL" id="CP024199">
    <property type="protein sequence ID" value="AUG51728.1"/>
    <property type="molecule type" value="Genomic_DNA"/>
</dbReference>